<protein>
    <submittedName>
        <fullName evidence="4">Zonadhesin</fullName>
    </submittedName>
</protein>
<feature type="compositionally biased region" description="Low complexity" evidence="1">
    <location>
        <begin position="765"/>
        <end position="786"/>
    </location>
</feature>
<evidence type="ECO:0000313" key="4">
    <source>
        <dbReference type="EMBL" id="JAD02295.1"/>
    </source>
</evidence>
<feature type="region of interest" description="Disordered" evidence="1">
    <location>
        <begin position="694"/>
        <end position="719"/>
    </location>
</feature>
<reference evidence="4" key="2">
    <citation type="journal article" date="2015" name="Gigascience">
        <title>Reconstructing a comprehensive transcriptome assembly of a white-pupal translocated strain of the pest fruit fly Bactrocera cucurbitae.</title>
        <authorList>
            <person name="Sim S.B."/>
            <person name="Calla B."/>
            <person name="Hall B."/>
            <person name="DeRego T."/>
            <person name="Geib S.M."/>
        </authorList>
    </citation>
    <scope>NUCLEOTIDE SEQUENCE</scope>
</reference>
<feature type="signal peptide" evidence="2">
    <location>
        <begin position="1"/>
        <end position="29"/>
    </location>
</feature>
<feature type="region of interest" description="Disordered" evidence="1">
    <location>
        <begin position="756"/>
        <end position="786"/>
    </location>
</feature>
<dbReference type="PROSITE" id="PS51257">
    <property type="entry name" value="PROKAR_LIPOPROTEIN"/>
    <property type="match status" value="1"/>
</dbReference>
<evidence type="ECO:0000313" key="3">
    <source>
        <dbReference type="EMBL" id="JAD01434.1"/>
    </source>
</evidence>
<accession>A0A0A1WUY2</accession>
<evidence type="ECO:0000256" key="1">
    <source>
        <dbReference type="SAM" id="MobiDB-lite"/>
    </source>
</evidence>
<organism evidence="4">
    <name type="scientific">Zeugodacus cucurbitae</name>
    <name type="common">Melon fruit fly</name>
    <name type="synonym">Bactrocera cucurbitae</name>
    <dbReference type="NCBI Taxonomy" id="28588"/>
    <lineage>
        <taxon>Eukaryota</taxon>
        <taxon>Metazoa</taxon>
        <taxon>Ecdysozoa</taxon>
        <taxon>Arthropoda</taxon>
        <taxon>Hexapoda</taxon>
        <taxon>Insecta</taxon>
        <taxon>Pterygota</taxon>
        <taxon>Neoptera</taxon>
        <taxon>Endopterygota</taxon>
        <taxon>Diptera</taxon>
        <taxon>Brachycera</taxon>
        <taxon>Muscomorpha</taxon>
        <taxon>Tephritoidea</taxon>
        <taxon>Tephritidae</taxon>
        <taxon>Zeugodacus</taxon>
        <taxon>Zeugodacus</taxon>
    </lineage>
</organism>
<feature type="chain" id="PRO_5011029363" evidence="2">
    <location>
        <begin position="30"/>
        <end position="988"/>
    </location>
</feature>
<name>A0A0A1WUY2_ZEUCU</name>
<gene>
    <name evidence="4" type="primary">Zan_7</name>
    <name evidence="3" type="synonym">Zan_6</name>
    <name evidence="3" type="ORF">g.55237</name>
    <name evidence="4" type="ORF">g.55251</name>
</gene>
<dbReference type="EMBL" id="GBXI01012858">
    <property type="protein sequence ID" value="JAD01434.1"/>
    <property type="molecule type" value="Transcribed_RNA"/>
</dbReference>
<feature type="region of interest" description="Disordered" evidence="1">
    <location>
        <begin position="349"/>
        <end position="417"/>
    </location>
</feature>
<evidence type="ECO:0000256" key="2">
    <source>
        <dbReference type="SAM" id="SignalP"/>
    </source>
</evidence>
<reference evidence="4" key="1">
    <citation type="submission" date="2014-11" db="EMBL/GenBank/DDBJ databases">
        <authorList>
            <person name="Geib S."/>
        </authorList>
    </citation>
    <scope>NUCLEOTIDE SEQUENCE</scope>
</reference>
<proteinExistence type="predicted"/>
<feature type="compositionally biased region" description="Basic and acidic residues" evidence="1">
    <location>
        <begin position="388"/>
        <end position="399"/>
    </location>
</feature>
<dbReference type="AlphaFoldDB" id="A0A0A1WUY2"/>
<dbReference type="EMBL" id="GBXI01011997">
    <property type="protein sequence ID" value="JAD02295.1"/>
    <property type="molecule type" value="Transcribed_RNA"/>
</dbReference>
<sequence>MISRHVSVCYSLTCALLAFLVCACAPVRAAPTGEPDTAAQGSAATLEVSRIRYDLANTIPIGFAAANAQSYVSTDVDTEAEVAPTSLPMTNEEMALAEVAAVVAELATTAAAELKVRDQGEDVAKEQLGNSRSVKADRQEVNAPELANVVEALDGVTVNNDDFITATTFRTNLPHQINTTPITTTISPSAAHPIAPSTATESPAILDELVRAAVAANEILAAALNVATMAVTNINATVATTTTQGAPNLATTLQPEAASSTTAVADQAQMSDSEILPEPTAWQPNEIEKLSTTTIAEVTTAIPDYTTTSAAVADKPTDNASVSIEVNDDTFFVKELETTPIDIQETTIASKEKSAAAETTDFSKVGGLTNSDEDPKRTLADADNEVSESMRIEKSKESQETLSSPPPNRDNDLENSTSDAENLVINTIGNIMTQTEPVAESATDVVPVTTENLNETAEIEELKFEEDKIEQKGEGDENMTTTTESLETLIAVESEARVPSKSVLISEKDALEETTTTTPQQTTIMSESIMATNEATTTTTAATTEKDLLTETTTIEATTNTTVAPTILITTTGAQEGNIATTESADIKTDGPSASEQSEKLEEAIVETTTPTSPTDVSNIITEASDENQIVAITTSKLPAAEATTIFEEELSTSPLALTENYKETADIETSTNSIEEPITVTRIPFIENTYIQSTESIPTTTEPLSTESSRSSTDAPTLPTITTLATEEIQHLEVSANQANFEAFPNAALTEVSPQITTQRTEDITTTTLSTSPETTTTSSATTAPEIEDTILGFTKVDSTAQIREQMPTTTEEVLGTTIITTEKTTKSEDAVEPEAKTDTTTVATIEEQPFHMTTEKEDDSALTTTNTIVAREESTTDDADVTSSAEALSTTTPITADITTVSTPEVEVTTTISTTTPEPDITTTTTTTTLSPMSLIVAEHEARSLDRTPPRVSRIVNEDGVEVLTGYSIVHHMHAAALAALAAEGA</sequence>
<keyword evidence="2" id="KW-0732">Signal</keyword>